<dbReference type="OrthoDB" id="1809801at2"/>
<dbReference type="InterPro" id="IPR026838">
    <property type="entry name" value="YheC/D"/>
</dbReference>
<dbReference type="KEGG" id="amt:Amet_3428"/>
<dbReference type="eggNOG" id="COG0189">
    <property type="taxonomic scope" value="Bacteria"/>
</dbReference>
<evidence type="ECO:0008006" key="3">
    <source>
        <dbReference type="Google" id="ProtNLM"/>
    </source>
</evidence>
<evidence type="ECO:0000313" key="2">
    <source>
        <dbReference type="Proteomes" id="UP000001572"/>
    </source>
</evidence>
<dbReference type="SUPFAM" id="SSF56059">
    <property type="entry name" value="Glutathione synthetase ATP-binding domain-like"/>
    <property type="match status" value="1"/>
</dbReference>
<evidence type="ECO:0000313" key="1">
    <source>
        <dbReference type="EMBL" id="ABR49556.1"/>
    </source>
</evidence>
<accession>A6TTN8</accession>
<dbReference type="Pfam" id="PF14398">
    <property type="entry name" value="ATPgrasp_YheCD"/>
    <property type="match status" value="1"/>
</dbReference>
<keyword evidence="2" id="KW-1185">Reference proteome</keyword>
<reference evidence="2" key="1">
    <citation type="journal article" date="2016" name="Genome Announc.">
        <title>Complete genome sequence of Alkaliphilus metalliredigens strain QYMF, an alkaliphilic and metal-reducing bacterium isolated from borax-contaminated leachate ponds.</title>
        <authorList>
            <person name="Hwang C."/>
            <person name="Copeland A."/>
            <person name="Lucas S."/>
            <person name="Lapidus A."/>
            <person name="Barry K."/>
            <person name="Detter J.C."/>
            <person name="Glavina Del Rio T."/>
            <person name="Hammon N."/>
            <person name="Israni S."/>
            <person name="Dalin E."/>
            <person name="Tice H."/>
            <person name="Pitluck S."/>
            <person name="Chertkov O."/>
            <person name="Brettin T."/>
            <person name="Bruce D."/>
            <person name="Han C."/>
            <person name="Schmutz J."/>
            <person name="Larimer F."/>
            <person name="Land M.L."/>
            <person name="Hauser L."/>
            <person name="Kyrpides N."/>
            <person name="Mikhailova N."/>
            <person name="Ye Q."/>
            <person name="Zhou J."/>
            <person name="Richardson P."/>
            <person name="Fields M.W."/>
        </authorList>
    </citation>
    <scope>NUCLEOTIDE SEQUENCE [LARGE SCALE GENOMIC DNA]</scope>
    <source>
        <strain evidence="2">QYMF</strain>
    </source>
</reference>
<dbReference type="Proteomes" id="UP000001572">
    <property type="component" value="Chromosome"/>
</dbReference>
<protein>
    <recommendedName>
        <fullName evidence="3">ATP-grasp domain-containing protein</fullName>
    </recommendedName>
</protein>
<proteinExistence type="predicted"/>
<dbReference type="EMBL" id="CP000724">
    <property type="protein sequence ID" value="ABR49556.1"/>
    <property type="molecule type" value="Genomic_DNA"/>
</dbReference>
<dbReference type="HOGENOM" id="CLU_044334_0_0_9"/>
<dbReference type="STRING" id="293826.Amet_3428"/>
<sequence length="367" mass="42990">MLSRYKTNLNSKQPILGVCAAERTIKRLLKQKETEKITSIKEANKYANISLYFFSAKDVDTKRRRIRGVYYNEKKSLWEKAQFPYPNLIYKTSVLTDKLRVHLLKKKVKPLNYLNGFNKWEVYNNLSRDERCKQYLPLTIMYNSPNDLFEMLKTTDTVYLKACVGRQGKQVIRVIKLPEGGYELSYLKDRLYVHKIDNDNDVVNKIQSFFGEKKFLIQQAIDLITIDKKIVDLRAEVQKNGKGQITVAGIPVRMSQNNAPITTHAQSYSFDYFFKHIMNYSDIEVKELKNKLNQFLNITYQSIEKDYGPIGEIGIDIGLDKKGHLWFIECNSQSRKVSFFKAYDKKTINESSLNLLEYGKYRIKRNV</sequence>
<gene>
    <name evidence="1" type="ordered locus">Amet_3428</name>
</gene>
<name>A6TTN8_ALKMQ</name>
<dbReference type="AlphaFoldDB" id="A6TTN8"/>
<organism evidence="1 2">
    <name type="scientific">Alkaliphilus metalliredigens (strain QYMF)</name>
    <dbReference type="NCBI Taxonomy" id="293826"/>
    <lineage>
        <taxon>Bacteria</taxon>
        <taxon>Bacillati</taxon>
        <taxon>Bacillota</taxon>
        <taxon>Clostridia</taxon>
        <taxon>Peptostreptococcales</taxon>
        <taxon>Natronincolaceae</taxon>
        <taxon>Alkaliphilus</taxon>
    </lineage>
</organism>